<comment type="caution">
    <text evidence="1">The sequence shown here is derived from an EMBL/GenBank/DDBJ whole genome shotgun (WGS) entry which is preliminary data.</text>
</comment>
<keyword evidence="2" id="KW-1185">Reference proteome</keyword>
<gene>
    <name evidence="1" type="ORF">LOK49_LG14G01474</name>
</gene>
<proteinExistence type="predicted"/>
<evidence type="ECO:0000313" key="2">
    <source>
        <dbReference type="Proteomes" id="UP001060215"/>
    </source>
</evidence>
<name>A0ACC0F9N1_9ERIC</name>
<protein>
    <submittedName>
        <fullName evidence="1">Uncharacterized protein</fullName>
    </submittedName>
</protein>
<dbReference type="Proteomes" id="UP001060215">
    <property type="component" value="Chromosome 15"/>
</dbReference>
<feature type="non-terminal residue" evidence="1">
    <location>
        <position position="214"/>
    </location>
</feature>
<organism evidence="1 2">
    <name type="scientific">Camellia lanceoleosa</name>
    <dbReference type="NCBI Taxonomy" id="1840588"/>
    <lineage>
        <taxon>Eukaryota</taxon>
        <taxon>Viridiplantae</taxon>
        <taxon>Streptophyta</taxon>
        <taxon>Embryophyta</taxon>
        <taxon>Tracheophyta</taxon>
        <taxon>Spermatophyta</taxon>
        <taxon>Magnoliopsida</taxon>
        <taxon>eudicotyledons</taxon>
        <taxon>Gunneridae</taxon>
        <taxon>Pentapetalae</taxon>
        <taxon>asterids</taxon>
        <taxon>Ericales</taxon>
        <taxon>Theaceae</taxon>
        <taxon>Camellia</taxon>
    </lineage>
</organism>
<dbReference type="EMBL" id="CM045772">
    <property type="protein sequence ID" value="KAI7985421.1"/>
    <property type="molecule type" value="Genomic_DNA"/>
</dbReference>
<sequence>MGFVAAGVADLVDMLQGFQGGAQEDTCGNRSDPSAAIGCENIGNQATIPCGSTIDLYANPTTINFIVTITAFNSSFTPVNSGDWVKKLQKQKNDVHYLDIDLDFGGGKYFASLRLSRGHRGILEVAIFTSYTLKNDTDFPLLCFPPNQKPLSSPENKDSMDEGDQNLGKEMDILVELERLLIHANIPLLLAVPAGRHRLYPPYTRMDDLEPCFL</sequence>
<accession>A0ACC0F9N1</accession>
<reference evidence="1 2" key="1">
    <citation type="journal article" date="2022" name="Plant J.">
        <title>Chromosome-level genome of Camellia lanceoleosa provides a valuable resource for understanding genome evolution and self-incompatibility.</title>
        <authorList>
            <person name="Gong W."/>
            <person name="Xiao S."/>
            <person name="Wang L."/>
            <person name="Liao Z."/>
            <person name="Chang Y."/>
            <person name="Mo W."/>
            <person name="Hu G."/>
            <person name="Li W."/>
            <person name="Zhao G."/>
            <person name="Zhu H."/>
            <person name="Hu X."/>
            <person name="Ji K."/>
            <person name="Xiang X."/>
            <person name="Song Q."/>
            <person name="Yuan D."/>
            <person name="Jin S."/>
            <person name="Zhang L."/>
        </authorList>
    </citation>
    <scope>NUCLEOTIDE SEQUENCE [LARGE SCALE GENOMIC DNA]</scope>
    <source>
        <strain evidence="1">SQ_2022a</strain>
    </source>
</reference>
<evidence type="ECO:0000313" key="1">
    <source>
        <dbReference type="EMBL" id="KAI7985421.1"/>
    </source>
</evidence>